<evidence type="ECO:0000256" key="1">
    <source>
        <dbReference type="SAM" id="Phobius"/>
    </source>
</evidence>
<dbReference type="InterPro" id="IPR021529">
    <property type="entry name" value="DUF2798"/>
</dbReference>
<keyword evidence="1" id="KW-0472">Membrane</keyword>
<proteinExistence type="predicted"/>
<reference evidence="2 3" key="1">
    <citation type="submission" date="2017-09" db="EMBL/GenBank/DDBJ databases">
        <authorList>
            <person name="Ehlers B."/>
            <person name="Leendertz F.H."/>
        </authorList>
    </citation>
    <scope>NUCLEOTIDE SEQUENCE [LARGE SCALE GENOMIC DNA]</scope>
    <source>
        <strain evidence="2 3">USBA 140</strain>
    </source>
</reference>
<dbReference type="Proteomes" id="UP000219621">
    <property type="component" value="Unassembled WGS sequence"/>
</dbReference>
<keyword evidence="3" id="KW-1185">Reference proteome</keyword>
<evidence type="ECO:0008006" key="4">
    <source>
        <dbReference type="Google" id="ProtNLM"/>
    </source>
</evidence>
<protein>
    <recommendedName>
        <fullName evidence="4">DUF2798 domain-containing protein</fullName>
    </recommendedName>
</protein>
<evidence type="ECO:0000313" key="3">
    <source>
        <dbReference type="Proteomes" id="UP000219621"/>
    </source>
</evidence>
<keyword evidence="1" id="KW-0812">Transmembrane</keyword>
<dbReference type="EMBL" id="OCNJ01000004">
    <property type="protein sequence ID" value="SOD95522.1"/>
    <property type="molecule type" value="Genomic_DNA"/>
</dbReference>
<dbReference type="Pfam" id="PF11391">
    <property type="entry name" value="DUF2798"/>
    <property type="match status" value="1"/>
</dbReference>
<organism evidence="2 3">
    <name type="scientific">Caenispirillum bisanense</name>
    <dbReference type="NCBI Taxonomy" id="414052"/>
    <lineage>
        <taxon>Bacteria</taxon>
        <taxon>Pseudomonadati</taxon>
        <taxon>Pseudomonadota</taxon>
        <taxon>Alphaproteobacteria</taxon>
        <taxon>Rhodospirillales</taxon>
        <taxon>Novispirillaceae</taxon>
        <taxon>Caenispirillum</taxon>
    </lineage>
</organism>
<name>A0A286GJ66_9PROT</name>
<accession>A0A286GJ66</accession>
<feature type="transmembrane region" description="Helical" evidence="1">
    <location>
        <begin position="12"/>
        <end position="35"/>
    </location>
</feature>
<feature type="transmembrane region" description="Helical" evidence="1">
    <location>
        <begin position="47"/>
        <end position="68"/>
    </location>
</feature>
<sequence>MARRKLPARAQVILTPMILSLLMSGVVSAVATLTATGLAPGVTGTILHAWGLSYVIACPTAIVVLPLVRRIVGLLVESPA</sequence>
<dbReference type="OrthoDB" id="7159403at2"/>
<dbReference type="RefSeq" id="WP_097279314.1">
    <property type="nucleotide sequence ID" value="NZ_OCNJ01000004.1"/>
</dbReference>
<keyword evidence="1" id="KW-1133">Transmembrane helix</keyword>
<gene>
    <name evidence="2" type="ORF">SAMN05421508_104369</name>
</gene>
<evidence type="ECO:0000313" key="2">
    <source>
        <dbReference type="EMBL" id="SOD95522.1"/>
    </source>
</evidence>
<dbReference type="AlphaFoldDB" id="A0A286GJ66"/>